<reference evidence="7" key="1">
    <citation type="submission" date="2022-03" db="EMBL/GenBank/DDBJ databases">
        <authorList>
            <person name="Sayadi A."/>
        </authorList>
    </citation>
    <scope>NUCLEOTIDE SEQUENCE</scope>
</reference>
<dbReference type="InterPro" id="IPR041661">
    <property type="entry name" value="ZN622/Rei1/Reh1_Znf-C2H2"/>
</dbReference>
<proteinExistence type="inferred from homology"/>
<evidence type="ECO:0000256" key="3">
    <source>
        <dbReference type="ARBA" id="ARBA00022833"/>
    </source>
</evidence>
<dbReference type="PROSITE" id="PS50157">
    <property type="entry name" value="ZINC_FINGER_C2H2_2"/>
    <property type="match status" value="1"/>
</dbReference>
<comment type="similarity">
    <text evidence="4">Belongs to the ZNF277 family.</text>
</comment>
<evidence type="ECO:0000256" key="1">
    <source>
        <dbReference type="ARBA" id="ARBA00022723"/>
    </source>
</evidence>
<evidence type="ECO:0000313" key="8">
    <source>
        <dbReference type="Proteomes" id="UP001152888"/>
    </source>
</evidence>
<dbReference type="Pfam" id="PF12756">
    <property type="entry name" value="zf-C2H2_2"/>
    <property type="match status" value="2"/>
</dbReference>
<dbReference type="OrthoDB" id="278606at2759"/>
<comment type="caution">
    <text evidence="7">The sequence shown here is derived from an EMBL/GenBank/DDBJ whole genome shotgun (WGS) entry which is preliminary data.</text>
</comment>
<evidence type="ECO:0000256" key="2">
    <source>
        <dbReference type="ARBA" id="ARBA00022771"/>
    </source>
</evidence>
<sequence length="372" mass="44315">MFGPLVFGENKHNHQPDYQTKCLLCEDIFNLKISLPLFLAHAFDVHNIVIEDVESIENLHEYVTYWRNKFKCSPAEQIIPSLNLGTSNERYLVMSSLLKEDKDIRHKLKLEYALKVQEFERIDKNYIKPCIFCKLNFEGTRHGYLEHLSAQHNLQLGNPQNLVYITELIEIISNKISDLQCIYCEKTFPDKSVLKEHMRKKLHKRINPSKTEYDKFYIVNYLEADKTWQTIQQEDDRYALSRGAHANSDEEYSDWNEKEDKITCLFCQYTDLNINTLCLHMDADHEFDFIILTKNLDFYQKIKLVNYIRKQMHNNKCICCDESFTSFSLLEEHMIAEKHYELPDLKVFDQPEFYFPTYENDAFLYLIDDVED</sequence>
<dbReference type="InterPro" id="IPR040048">
    <property type="entry name" value="ZNF277"/>
</dbReference>
<evidence type="ECO:0000256" key="4">
    <source>
        <dbReference type="ARBA" id="ARBA00034119"/>
    </source>
</evidence>
<evidence type="ECO:0000256" key="5">
    <source>
        <dbReference type="PROSITE-ProRule" id="PRU00042"/>
    </source>
</evidence>
<dbReference type="InterPro" id="IPR036236">
    <property type="entry name" value="Znf_C2H2_sf"/>
</dbReference>
<dbReference type="PANTHER" id="PTHR13267:SF3">
    <property type="entry name" value="ZINC FINGER PROTEIN 277"/>
    <property type="match status" value="1"/>
</dbReference>
<dbReference type="PROSITE" id="PS00028">
    <property type="entry name" value="ZINC_FINGER_C2H2_1"/>
    <property type="match status" value="2"/>
</dbReference>
<dbReference type="Gene3D" id="3.30.160.60">
    <property type="entry name" value="Classic Zinc Finger"/>
    <property type="match status" value="1"/>
</dbReference>
<dbReference type="Proteomes" id="UP001152888">
    <property type="component" value="Unassembled WGS sequence"/>
</dbReference>
<keyword evidence="1" id="KW-0479">Metal-binding</keyword>
<keyword evidence="8" id="KW-1185">Reference proteome</keyword>
<keyword evidence="3" id="KW-0862">Zinc</keyword>
<feature type="domain" description="C2H2-type" evidence="6">
    <location>
        <begin position="179"/>
        <end position="208"/>
    </location>
</feature>
<gene>
    <name evidence="7" type="ORF">ACAOBT_LOCUS1631</name>
</gene>
<dbReference type="InterPro" id="IPR013087">
    <property type="entry name" value="Znf_C2H2_type"/>
</dbReference>
<dbReference type="GO" id="GO:0008270">
    <property type="term" value="F:zinc ion binding"/>
    <property type="evidence" value="ECO:0007669"/>
    <property type="project" value="UniProtKB-KW"/>
</dbReference>
<protein>
    <recommendedName>
        <fullName evidence="6">C2H2-type domain-containing protein</fullName>
    </recommendedName>
</protein>
<evidence type="ECO:0000259" key="6">
    <source>
        <dbReference type="PROSITE" id="PS50157"/>
    </source>
</evidence>
<dbReference type="SMART" id="SM00355">
    <property type="entry name" value="ZnF_C2H2"/>
    <property type="match status" value="3"/>
</dbReference>
<keyword evidence="2 5" id="KW-0863">Zinc-finger</keyword>
<dbReference type="PANTHER" id="PTHR13267">
    <property type="entry name" value="ZINC FINGER PROTEIN 277"/>
    <property type="match status" value="1"/>
</dbReference>
<name>A0A9P0JKP1_ACAOB</name>
<evidence type="ECO:0000313" key="7">
    <source>
        <dbReference type="EMBL" id="CAH1956564.1"/>
    </source>
</evidence>
<dbReference type="AlphaFoldDB" id="A0A9P0JKP1"/>
<dbReference type="SUPFAM" id="SSF57667">
    <property type="entry name" value="beta-beta-alpha zinc fingers"/>
    <property type="match status" value="2"/>
</dbReference>
<dbReference type="EMBL" id="CAKOFQ010006666">
    <property type="protein sequence ID" value="CAH1956564.1"/>
    <property type="molecule type" value="Genomic_DNA"/>
</dbReference>
<organism evidence="7 8">
    <name type="scientific">Acanthoscelides obtectus</name>
    <name type="common">Bean weevil</name>
    <name type="synonym">Bruchus obtectus</name>
    <dbReference type="NCBI Taxonomy" id="200917"/>
    <lineage>
        <taxon>Eukaryota</taxon>
        <taxon>Metazoa</taxon>
        <taxon>Ecdysozoa</taxon>
        <taxon>Arthropoda</taxon>
        <taxon>Hexapoda</taxon>
        <taxon>Insecta</taxon>
        <taxon>Pterygota</taxon>
        <taxon>Neoptera</taxon>
        <taxon>Endopterygota</taxon>
        <taxon>Coleoptera</taxon>
        <taxon>Polyphaga</taxon>
        <taxon>Cucujiformia</taxon>
        <taxon>Chrysomeloidea</taxon>
        <taxon>Chrysomelidae</taxon>
        <taxon>Bruchinae</taxon>
        <taxon>Bruchini</taxon>
        <taxon>Acanthoscelides</taxon>
    </lineage>
</organism>
<accession>A0A9P0JKP1</accession>